<evidence type="ECO:0000313" key="2">
    <source>
        <dbReference type="Proteomes" id="UP001497700"/>
    </source>
</evidence>
<reference evidence="1 2" key="1">
    <citation type="journal article" date="2022" name="New Phytol.">
        <title>Ecological generalism drives hyperdiversity of secondary metabolite gene clusters in xylarialean endophytes.</title>
        <authorList>
            <person name="Franco M.E.E."/>
            <person name="Wisecaver J.H."/>
            <person name="Arnold A.E."/>
            <person name="Ju Y.M."/>
            <person name="Slot J.C."/>
            <person name="Ahrendt S."/>
            <person name="Moore L.P."/>
            <person name="Eastman K.E."/>
            <person name="Scott K."/>
            <person name="Konkel Z."/>
            <person name="Mondo S.J."/>
            <person name="Kuo A."/>
            <person name="Hayes R.D."/>
            <person name="Haridas S."/>
            <person name="Andreopoulos B."/>
            <person name="Riley R."/>
            <person name="LaButti K."/>
            <person name="Pangilinan J."/>
            <person name="Lipzen A."/>
            <person name="Amirebrahimi M."/>
            <person name="Yan J."/>
            <person name="Adam C."/>
            <person name="Keymanesh K."/>
            <person name="Ng V."/>
            <person name="Louie K."/>
            <person name="Northen T."/>
            <person name="Drula E."/>
            <person name="Henrissat B."/>
            <person name="Hsieh H.M."/>
            <person name="Youens-Clark K."/>
            <person name="Lutzoni F."/>
            <person name="Miadlikowska J."/>
            <person name="Eastwood D.C."/>
            <person name="Hamelin R.C."/>
            <person name="Grigoriev I.V."/>
            <person name="U'Ren J.M."/>
        </authorList>
    </citation>
    <scope>NUCLEOTIDE SEQUENCE [LARGE SCALE GENOMIC DNA]</scope>
    <source>
        <strain evidence="1 2">CBS 119005</strain>
    </source>
</reference>
<gene>
    <name evidence="1" type="ORF">F4820DRAFT_15323</name>
</gene>
<proteinExistence type="predicted"/>
<protein>
    <submittedName>
        <fullName evidence="1">Choline dehydrogenase</fullName>
    </submittedName>
</protein>
<dbReference type="EMBL" id="MU393521">
    <property type="protein sequence ID" value="KAI4862636.1"/>
    <property type="molecule type" value="Genomic_DNA"/>
</dbReference>
<comment type="caution">
    <text evidence="1">The sequence shown here is derived from an EMBL/GenBank/DDBJ whole genome shotgun (WGS) entry which is preliminary data.</text>
</comment>
<accession>A0ACB9YTV3</accession>
<evidence type="ECO:0000313" key="1">
    <source>
        <dbReference type="EMBL" id="KAI4862636.1"/>
    </source>
</evidence>
<sequence>MKLTETLWLLSAAASIVEAQADINLTVPRVPEQNDYPPNGPQLPAKPPPKKSYEYIIVGSGAGGSPLAARLALAGHSVLLVDAGGDHGTLREVEVPSLYIGASERNELSWGYFVRHYDNDTQTKRDRKLTYLTPDGEYYSGVNPPEGSEMLGNYYPRVGGLGGCTEHLALVSVAPAKNDWNHIKELTGDNNWDAENMKGYFKKLEKNQYLSSREDVTKAHGFNGWLSTTIEPLALYMRDLKMVSIFLSAASAMGIQTDGILNTTRKFVDGMNSFADKILPSNYTVQLADGIAKLFEYDINNDAPDRDSTDALCRIPLSISSPDWKRSSPRNWVYEIATARNADGSKRYPLDVALHTLVTKVNFDTASSKHKKPRATGIDYLYGESLYRADPRASAAGHSGVPGSVTATREVIVAGGAFNTPQILKLSGVGPAAELAALGIPVVKDLPGVGGNLQDRYEVGVSAAAPNNFTLFGDCTFITTPGDPCYASWARPNLDPLEHGPYATNGIAVGLFARSSTAGADHDLWVGGVPGLFQGYFPGMSRTVVTPSAKNYFTWLVLKAHSRNDIGTVTLRSADPRDTPRIAFHSFGEGDPAKQADAAKDLRAAVEGMRWGIRVVDDAVSLEPGAGLERVWPPLDVRSDEDLEQWVRDEAWGHHASCTCPIGADDDPTAVLDGQFRVRGVEGLRVVDASAFPKIPGTFPAVAIYMLAEKAADDILADRK</sequence>
<name>A0ACB9YTV3_9PEZI</name>
<organism evidence="1 2">
    <name type="scientific">Hypoxylon rubiginosum</name>
    <dbReference type="NCBI Taxonomy" id="110542"/>
    <lineage>
        <taxon>Eukaryota</taxon>
        <taxon>Fungi</taxon>
        <taxon>Dikarya</taxon>
        <taxon>Ascomycota</taxon>
        <taxon>Pezizomycotina</taxon>
        <taxon>Sordariomycetes</taxon>
        <taxon>Xylariomycetidae</taxon>
        <taxon>Xylariales</taxon>
        <taxon>Hypoxylaceae</taxon>
        <taxon>Hypoxylon</taxon>
    </lineage>
</organism>
<dbReference type="Proteomes" id="UP001497700">
    <property type="component" value="Unassembled WGS sequence"/>
</dbReference>
<keyword evidence="2" id="KW-1185">Reference proteome</keyword>